<gene>
    <name evidence="5" type="ORF">B6F84_06960</name>
</gene>
<feature type="region of interest" description="Disordered" evidence="4">
    <location>
        <begin position="1"/>
        <end position="39"/>
    </location>
</feature>
<dbReference type="Proteomes" id="UP000193404">
    <property type="component" value="Chromosome"/>
</dbReference>
<dbReference type="GO" id="GO:0005840">
    <property type="term" value="C:ribosome"/>
    <property type="evidence" value="ECO:0007669"/>
    <property type="project" value="UniProtKB-KW"/>
</dbReference>
<evidence type="ECO:0000256" key="2">
    <source>
        <dbReference type="ARBA" id="ARBA00022980"/>
    </source>
</evidence>
<name>A0A1W6K007_9CREN</name>
<feature type="compositionally biased region" description="Basic and acidic residues" evidence="4">
    <location>
        <begin position="12"/>
        <end position="24"/>
    </location>
</feature>
<sequence>MGGVQKKSISTMEKRIKKEAEAQQKKAAAGRKSNKTGNEVISKNITINNDTIKKIQEEISREKMITPYTLANKVGVTLSVAKRILKDLNEQGTIKEVFRNRRTAIYTANSQA</sequence>
<proteinExistence type="inferred from homology"/>
<dbReference type="Gene3D" id="1.10.10.10">
    <property type="entry name" value="Winged helix-like DNA-binding domain superfamily/Winged helix DNA-binding domain"/>
    <property type="match status" value="1"/>
</dbReference>
<evidence type="ECO:0000313" key="6">
    <source>
        <dbReference type="Proteomes" id="UP000193404"/>
    </source>
</evidence>
<dbReference type="Pfam" id="PF03297">
    <property type="entry name" value="Ribosomal_S25"/>
    <property type="match status" value="1"/>
</dbReference>
<dbReference type="KEGG" id="aman:B6F84_06960"/>
<keyword evidence="3" id="KW-0687">Ribonucleoprotein</keyword>
<dbReference type="RefSeq" id="WP_148691582.1">
    <property type="nucleotide sequence ID" value="NZ_CP020477.1"/>
</dbReference>
<keyword evidence="2 5" id="KW-0689">Ribosomal protein</keyword>
<dbReference type="STRING" id="282676.B6F84_06960"/>
<dbReference type="PANTHER" id="PTHR12850">
    <property type="entry name" value="40S RIBOSOMAL PROTEIN S25"/>
    <property type="match status" value="1"/>
</dbReference>
<evidence type="ECO:0000256" key="4">
    <source>
        <dbReference type="SAM" id="MobiDB-lite"/>
    </source>
</evidence>
<dbReference type="EMBL" id="CP020477">
    <property type="protein sequence ID" value="ARM75800.1"/>
    <property type="molecule type" value="Genomic_DNA"/>
</dbReference>
<organism evidence="5 6">
    <name type="scientific">Acidianus manzaensis</name>
    <dbReference type="NCBI Taxonomy" id="282676"/>
    <lineage>
        <taxon>Archaea</taxon>
        <taxon>Thermoproteota</taxon>
        <taxon>Thermoprotei</taxon>
        <taxon>Sulfolobales</taxon>
        <taxon>Sulfolobaceae</taxon>
        <taxon>Acidianus</taxon>
    </lineage>
</organism>
<dbReference type="AlphaFoldDB" id="A0A1W6K007"/>
<reference evidence="5 6" key="1">
    <citation type="submission" date="2017-03" db="EMBL/GenBank/DDBJ databases">
        <title>Sulfur activation and transportation mechanism of thermophilic Archaea Acidianus manzaensis YN-25.</title>
        <authorList>
            <person name="Ma Y."/>
            <person name="Yang Y."/>
            <person name="Xia J."/>
        </authorList>
    </citation>
    <scope>NUCLEOTIDE SEQUENCE [LARGE SCALE GENOMIC DNA]</scope>
    <source>
        <strain evidence="5 6">YN-25</strain>
    </source>
</reference>
<accession>A0A1W6K007</accession>
<dbReference type="InterPro" id="IPR036390">
    <property type="entry name" value="WH_DNA-bd_sf"/>
</dbReference>
<dbReference type="SUPFAM" id="SSF46785">
    <property type="entry name" value="Winged helix' DNA-binding domain"/>
    <property type="match status" value="1"/>
</dbReference>
<comment type="similarity">
    <text evidence="1">Belongs to the eukaryotic ribosomal protein eS25 family.</text>
</comment>
<keyword evidence="6" id="KW-1185">Reference proteome</keyword>
<evidence type="ECO:0000313" key="5">
    <source>
        <dbReference type="EMBL" id="ARM75800.1"/>
    </source>
</evidence>
<dbReference type="GO" id="GO:1990904">
    <property type="term" value="C:ribonucleoprotein complex"/>
    <property type="evidence" value="ECO:0007669"/>
    <property type="project" value="UniProtKB-KW"/>
</dbReference>
<dbReference type="GeneID" id="41590646"/>
<evidence type="ECO:0000256" key="1">
    <source>
        <dbReference type="ARBA" id="ARBA00009106"/>
    </source>
</evidence>
<dbReference type="InterPro" id="IPR036388">
    <property type="entry name" value="WH-like_DNA-bd_sf"/>
</dbReference>
<evidence type="ECO:0000256" key="3">
    <source>
        <dbReference type="ARBA" id="ARBA00023274"/>
    </source>
</evidence>
<protein>
    <submittedName>
        <fullName evidence="5">30S ribosomal protein S25e</fullName>
    </submittedName>
</protein>
<dbReference type="InterPro" id="IPR004977">
    <property type="entry name" value="Ribosomal_eS25"/>
</dbReference>
<dbReference type="OrthoDB" id="43999at2157"/>